<reference evidence="2" key="1">
    <citation type="journal article" date="2020" name="Stud. Mycol.">
        <title>101 Dothideomycetes genomes: a test case for predicting lifestyles and emergence of pathogens.</title>
        <authorList>
            <person name="Haridas S."/>
            <person name="Albert R."/>
            <person name="Binder M."/>
            <person name="Bloem J."/>
            <person name="Labutti K."/>
            <person name="Salamov A."/>
            <person name="Andreopoulos B."/>
            <person name="Baker S."/>
            <person name="Barry K."/>
            <person name="Bills G."/>
            <person name="Bluhm B."/>
            <person name="Cannon C."/>
            <person name="Castanera R."/>
            <person name="Culley D."/>
            <person name="Daum C."/>
            <person name="Ezra D."/>
            <person name="Gonzalez J."/>
            <person name="Henrissat B."/>
            <person name="Kuo A."/>
            <person name="Liang C."/>
            <person name="Lipzen A."/>
            <person name="Lutzoni F."/>
            <person name="Magnuson J."/>
            <person name="Mondo S."/>
            <person name="Nolan M."/>
            <person name="Ohm R."/>
            <person name="Pangilinan J."/>
            <person name="Park H.-J."/>
            <person name="Ramirez L."/>
            <person name="Alfaro M."/>
            <person name="Sun H."/>
            <person name="Tritt A."/>
            <person name="Yoshinaga Y."/>
            <person name="Zwiers L.-H."/>
            <person name="Turgeon B."/>
            <person name="Goodwin S."/>
            <person name="Spatafora J."/>
            <person name="Crous P."/>
            <person name="Grigoriev I."/>
        </authorList>
    </citation>
    <scope>NUCLEOTIDE SEQUENCE</scope>
    <source>
        <strain evidence="2">CBS 122368</strain>
    </source>
</reference>
<dbReference type="OrthoDB" id="3914049at2759"/>
<dbReference type="EMBL" id="ML987190">
    <property type="protein sequence ID" value="KAF2254307.1"/>
    <property type="molecule type" value="Genomic_DNA"/>
</dbReference>
<feature type="transmembrane region" description="Helical" evidence="1">
    <location>
        <begin position="81"/>
        <end position="103"/>
    </location>
</feature>
<dbReference type="Proteomes" id="UP000800094">
    <property type="component" value="Unassembled WGS sequence"/>
</dbReference>
<keyword evidence="3" id="KW-1185">Reference proteome</keyword>
<name>A0A6A6IW59_9PLEO</name>
<gene>
    <name evidence="2" type="ORF">BU26DRAFT_600049</name>
</gene>
<proteinExistence type="predicted"/>
<sequence>MYRRKLAFSIEAAIVALACVTLGLAIKYAIQLWNAPVYGGDVNNTRPSRTTIIPEYSILPVITIVAGLFNMALHVASGVRALYAVIVSSLLATAWLVMIAIWGQCHLQAHDNPDNPWYEVCYQTNIKADYKQDYIEGVSKALGAAVVAFGALIFIA</sequence>
<evidence type="ECO:0000313" key="3">
    <source>
        <dbReference type="Proteomes" id="UP000800094"/>
    </source>
</evidence>
<feature type="transmembrane region" description="Helical" evidence="1">
    <location>
        <begin position="137"/>
        <end position="155"/>
    </location>
</feature>
<dbReference type="RefSeq" id="XP_033689311.1">
    <property type="nucleotide sequence ID" value="XM_033835144.1"/>
</dbReference>
<dbReference type="AlphaFoldDB" id="A0A6A6IW59"/>
<accession>A0A6A6IW59</accession>
<dbReference type="GeneID" id="54588474"/>
<keyword evidence="1" id="KW-0812">Transmembrane</keyword>
<organism evidence="2 3">
    <name type="scientific">Trematosphaeria pertusa</name>
    <dbReference type="NCBI Taxonomy" id="390896"/>
    <lineage>
        <taxon>Eukaryota</taxon>
        <taxon>Fungi</taxon>
        <taxon>Dikarya</taxon>
        <taxon>Ascomycota</taxon>
        <taxon>Pezizomycotina</taxon>
        <taxon>Dothideomycetes</taxon>
        <taxon>Pleosporomycetidae</taxon>
        <taxon>Pleosporales</taxon>
        <taxon>Massarineae</taxon>
        <taxon>Trematosphaeriaceae</taxon>
        <taxon>Trematosphaeria</taxon>
    </lineage>
</organism>
<evidence type="ECO:0000313" key="2">
    <source>
        <dbReference type="EMBL" id="KAF2254307.1"/>
    </source>
</evidence>
<feature type="transmembrane region" description="Helical" evidence="1">
    <location>
        <begin position="50"/>
        <end position="69"/>
    </location>
</feature>
<feature type="transmembrane region" description="Helical" evidence="1">
    <location>
        <begin position="12"/>
        <end position="30"/>
    </location>
</feature>
<evidence type="ECO:0008006" key="4">
    <source>
        <dbReference type="Google" id="ProtNLM"/>
    </source>
</evidence>
<keyword evidence="1" id="KW-1133">Transmembrane helix</keyword>
<protein>
    <recommendedName>
        <fullName evidence="4">MARVEL domain-containing protein</fullName>
    </recommendedName>
</protein>
<evidence type="ECO:0000256" key="1">
    <source>
        <dbReference type="SAM" id="Phobius"/>
    </source>
</evidence>
<keyword evidence="1" id="KW-0472">Membrane</keyword>